<dbReference type="Pfam" id="PF16208">
    <property type="entry name" value="Keratin_2_head"/>
    <property type="match status" value="1"/>
</dbReference>
<dbReference type="InterPro" id="IPR032444">
    <property type="entry name" value="Keratin_2_head"/>
</dbReference>
<protein>
    <recommendedName>
        <fullName evidence="1">Keratin type II head domain-containing protein</fullName>
    </recommendedName>
</protein>
<reference evidence="2 3" key="1">
    <citation type="submission" date="2019-05" db="EMBL/GenBank/DDBJ databases">
        <title>A Chromosome-scale Meerkat (S. suricatta) Genome Assembly.</title>
        <authorList>
            <person name="Dudchenko O."/>
            <person name="Lieberman Aiden E."/>
            <person name="Tung J."/>
            <person name="Barreiro L.B."/>
            <person name="Clutton-Brock T.H."/>
        </authorList>
    </citation>
    <scope>NUCLEOTIDE SEQUENCE [LARGE SCALE GENOMIC DNA]</scope>
</reference>
<proteinExistence type="predicted"/>
<dbReference type="GO" id="GO:0030280">
    <property type="term" value="F:structural constituent of skin epidermis"/>
    <property type="evidence" value="ECO:0007669"/>
    <property type="project" value="TreeGrafter"/>
</dbReference>
<evidence type="ECO:0000313" key="3">
    <source>
        <dbReference type="Proteomes" id="UP000472268"/>
    </source>
</evidence>
<reference evidence="2" key="2">
    <citation type="submission" date="2025-08" db="UniProtKB">
        <authorList>
            <consortium name="Ensembl"/>
        </authorList>
    </citation>
    <scope>IDENTIFICATION</scope>
</reference>
<dbReference type="GO" id="GO:0031424">
    <property type="term" value="P:keratinization"/>
    <property type="evidence" value="ECO:0007669"/>
    <property type="project" value="TreeGrafter"/>
</dbReference>
<reference evidence="2" key="3">
    <citation type="submission" date="2025-09" db="UniProtKB">
        <authorList>
            <consortium name="Ensembl"/>
        </authorList>
    </citation>
    <scope>IDENTIFICATION</scope>
</reference>
<dbReference type="PANTHER" id="PTHR45616:SF24">
    <property type="entry name" value="KERATIN, TYPE II CYTOSKELETAL 1B"/>
    <property type="match status" value="1"/>
</dbReference>
<dbReference type="PANTHER" id="PTHR45616">
    <property type="entry name" value="GATA-TYPE DOMAIN-CONTAINING PROTEIN"/>
    <property type="match status" value="1"/>
</dbReference>
<organism evidence="2 3">
    <name type="scientific">Suricata suricatta</name>
    <name type="common">Meerkat</name>
    <dbReference type="NCBI Taxonomy" id="37032"/>
    <lineage>
        <taxon>Eukaryota</taxon>
        <taxon>Metazoa</taxon>
        <taxon>Chordata</taxon>
        <taxon>Craniata</taxon>
        <taxon>Vertebrata</taxon>
        <taxon>Euteleostomi</taxon>
        <taxon>Mammalia</taxon>
        <taxon>Eutheria</taxon>
        <taxon>Laurasiatheria</taxon>
        <taxon>Carnivora</taxon>
        <taxon>Feliformia</taxon>
        <taxon>Herpestidae</taxon>
        <taxon>Suricata</taxon>
    </lineage>
</organism>
<evidence type="ECO:0000313" key="2">
    <source>
        <dbReference type="Ensembl" id="ENSSSUP00005008522.1"/>
    </source>
</evidence>
<dbReference type="GO" id="GO:0045109">
    <property type="term" value="P:intermediate filament organization"/>
    <property type="evidence" value="ECO:0007669"/>
    <property type="project" value="TreeGrafter"/>
</dbReference>
<dbReference type="GO" id="GO:0005615">
    <property type="term" value="C:extracellular space"/>
    <property type="evidence" value="ECO:0007669"/>
    <property type="project" value="TreeGrafter"/>
</dbReference>
<evidence type="ECO:0000259" key="1">
    <source>
        <dbReference type="Pfam" id="PF16208"/>
    </source>
</evidence>
<dbReference type="Ensembl" id="ENSSSUT00005009818.1">
    <property type="protein sequence ID" value="ENSSSUP00005008522.1"/>
    <property type="gene ID" value="ENSSSUG00005005548.1"/>
</dbReference>
<dbReference type="AlphaFoldDB" id="A0A673T5B7"/>
<feature type="domain" description="Keratin type II head" evidence="1">
    <location>
        <begin position="4"/>
        <end position="161"/>
    </location>
</feature>
<sequence>MSRQFSSRSAFSSRSKRFYSLSSSAGSGGGSQAVGSVCQARGRCGGGGYGSQARGFGSRSLYNLGGTKSISISLVGRSASGFCQGGGAGGGFGGGRNIGGGGFGGGGFGGGGFGGGGYGGGGFGLGSFGPSCPPGGIQEVTINQSLLQPLHLEVDPEIQKVKTQEREQIMVLNNKFASFIDKVIWHELGHLLLLGAIPGATESGATNKMGAAATARLGELHQRAAEAGGFSQCGADAPKHGNQEYAGCRGGLQEQVRPRAGEGVREKHGRKLVQAQDILNVSGHVRGADWGPQVWRAPSCIWKPWGDSPARQLSNVLDNEGVDYPCGAGPR</sequence>
<dbReference type="Proteomes" id="UP000472268">
    <property type="component" value="Chromosome 10"/>
</dbReference>
<dbReference type="GO" id="GO:0045095">
    <property type="term" value="C:keratin filament"/>
    <property type="evidence" value="ECO:0007669"/>
    <property type="project" value="TreeGrafter"/>
</dbReference>
<keyword evidence="3" id="KW-1185">Reference proteome</keyword>
<accession>A0A673T5B7</accession>
<name>A0A673T5B7_SURSU</name>